<dbReference type="InterPro" id="IPR032816">
    <property type="entry name" value="VTT_dom"/>
</dbReference>
<dbReference type="Proteomes" id="UP000012019">
    <property type="component" value="Unassembled WGS sequence"/>
</dbReference>
<comment type="caution">
    <text evidence="3">The sequence shown here is derived from an EMBL/GenBank/DDBJ whole genome shotgun (WGS) entry which is preliminary data.</text>
</comment>
<proteinExistence type="predicted"/>
<keyword evidence="4" id="KW-1185">Reference proteome</keyword>
<feature type="transmembrane region" description="Helical" evidence="1">
    <location>
        <begin position="127"/>
        <end position="148"/>
    </location>
</feature>
<feature type="domain" description="VTT" evidence="2">
    <location>
        <begin position="53"/>
        <end position="157"/>
    </location>
</feature>
<dbReference type="PANTHER" id="PTHR42709:SF11">
    <property type="entry name" value="DEDA FAMILY PROTEIN"/>
    <property type="match status" value="1"/>
</dbReference>
<keyword evidence="3" id="KW-0449">Lipoprotein</keyword>
<feature type="transmembrane region" description="Helical" evidence="1">
    <location>
        <begin position="57"/>
        <end position="81"/>
    </location>
</feature>
<feature type="transmembrane region" description="Helical" evidence="1">
    <location>
        <begin position="102"/>
        <end position="121"/>
    </location>
</feature>
<feature type="transmembrane region" description="Helical" evidence="1">
    <location>
        <begin position="168"/>
        <end position="190"/>
    </location>
</feature>
<gene>
    <name evidence="3" type="ORF">MPL1_02588</name>
</gene>
<dbReference type="PANTHER" id="PTHR42709">
    <property type="entry name" value="ALKALINE PHOSPHATASE LIKE PROTEIN"/>
    <property type="match status" value="1"/>
</dbReference>
<evidence type="ECO:0000259" key="2">
    <source>
        <dbReference type="Pfam" id="PF09335"/>
    </source>
</evidence>
<keyword evidence="1" id="KW-0812">Transmembrane</keyword>
<reference evidence="3 4" key="1">
    <citation type="journal article" date="2013" name="Genome Announc.">
        <title>Draft Genome Sequence of Methylophaga lonarensis MPLT, a Haloalkaliphilic (Non-Methane-Utilizing) Methylotroph.</title>
        <authorList>
            <person name="Shetty S.A."/>
            <person name="Marathe N.P."/>
            <person name="Munot H."/>
            <person name="Antony C.P."/>
            <person name="Dhotre D.P."/>
            <person name="Murrell J.C."/>
            <person name="Shouche Y.S."/>
        </authorList>
    </citation>
    <scope>NUCLEOTIDE SEQUENCE [LARGE SCALE GENOMIC DNA]</scope>
    <source>
        <strain evidence="3 4">MPL</strain>
    </source>
</reference>
<dbReference type="OrthoDB" id="9810270at2"/>
<sequence length="191" mass="21796">MRIFSSLYARVMQWARHKYATWWLALVSFTESSFFLVPPDVMLAPMTLAKPEKAWFYAGLTTVMSVLGGVLGYFIGMYAFHLAEPFLIRMDYMESFALAQEWFKVYGFWVIFLAGFTPIPYKVFTIAAGATGMLLIPFILGSLIGRGLRYFLIAGLMRWGGVVLEAKLYLWADRLGWLTVITAVVVYFVFV</sequence>
<protein>
    <submittedName>
        <fullName evidence="3">Lipoprotein B</fullName>
    </submittedName>
</protein>
<dbReference type="RefSeq" id="WP_009725558.1">
    <property type="nucleotide sequence ID" value="NZ_APHR01000011.1"/>
</dbReference>
<dbReference type="GO" id="GO:0005886">
    <property type="term" value="C:plasma membrane"/>
    <property type="evidence" value="ECO:0007669"/>
    <property type="project" value="UniProtKB-ARBA"/>
</dbReference>
<dbReference type="AlphaFoldDB" id="M7P324"/>
<keyword evidence="1" id="KW-0472">Membrane</keyword>
<dbReference type="eggNOG" id="COG1238">
    <property type="taxonomic scope" value="Bacteria"/>
</dbReference>
<dbReference type="InterPro" id="IPR051311">
    <property type="entry name" value="DedA_domain"/>
</dbReference>
<name>M7P324_9GAMM</name>
<feature type="transmembrane region" description="Helical" evidence="1">
    <location>
        <begin position="20"/>
        <end position="37"/>
    </location>
</feature>
<evidence type="ECO:0000313" key="4">
    <source>
        <dbReference type="Proteomes" id="UP000012019"/>
    </source>
</evidence>
<keyword evidence="1" id="KW-1133">Transmembrane helix</keyword>
<dbReference type="Pfam" id="PF09335">
    <property type="entry name" value="VTT_dom"/>
    <property type="match status" value="1"/>
</dbReference>
<evidence type="ECO:0000256" key="1">
    <source>
        <dbReference type="SAM" id="Phobius"/>
    </source>
</evidence>
<dbReference type="PATRIC" id="fig|1286106.3.peg.515"/>
<organism evidence="3 4">
    <name type="scientific">Methylophaga lonarensis MPL</name>
    <dbReference type="NCBI Taxonomy" id="1286106"/>
    <lineage>
        <taxon>Bacteria</taxon>
        <taxon>Pseudomonadati</taxon>
        <taxon>Pseudomonadota</taxon>
        <taxon>Gammaproteobacteria</taxon>
        <taxon>Thiotrichales</taxon>
        <taxon>Piscirickettsiaceae</taxon>
        <taxon>Methylophaga</taxon>
    </lineage>
</organism>
<dbReference type="EMBL" id="APHR01000011">
    <property type="protein sequence ID" value="EMR13911.1"/>
    <property type="molecule type" value="Genomic_DNA"/>
</dbReference>
<dbReference type="STRING" id="1286106.MPL1_02588"/>
<accession>M7P324</accession>
<evidence type="ECO:0000313" key="3">
    <source>
        <dbReference type="EMBL" id="EMR13911.1"/>
    </source>
</evidence>